<name>A0A1V3X6F0_MYCKA</name>
<protein>
    <submittedName>
        <fullName evidence="4">Patatin-like phospholipase family protein</fullName>
    </submittedName>
</protein>
<comment type="caution">
    <text evidence="4">The sequence shown here is derived from an EMBL/GenBank/DDBJ whole genome shotgun (WGS) entry which is preliminary data.</text>
</comment>
<dbReference type="PANTHER" id="PTHR46394:SF1">
    <property type="entry name" value="PNPLA DOMAIN-CONTAINING PROTEIN"/>
    <property type="match status" value="1"/>
</dbReference>
<feature type="active site" description="Proton acceptor" evidence="2">
    <location>
        <position position="197"/>
    </location>
</feature>
<keyword evidence="1 2" id="KW-0443">Lipid metabolism</keyword>
<evidence type="ECO:0000313" key="4">
    <source>
        <dbReference type="EMBL" id="OOK74041.1"/>
    </source>
</evidence>
<dbReference type="GO" id="GO:0016787">
    <property type="term" value="F:hydrolase activity"/>
    <property type="evidence" value="ECO:0007669"/>
    <property type="project" value="UniProtKB-UniRule"/>
</dbReference>
<dbReference type="SUPFAM" id="SSF52151">
    <property type="entry name" value="FabD/lysophospholipase-like"/>
    <property type="match status" value="1"/>
</dbReference>
<dbReference type="GO" id="GO:0016042">
    <property type="term" value="P:lipid catabolic process"/>
    <property type="evidence" value="ECO:0007669"/>
    <property type="project" value="UniProtKB-UniRule"/>
</dbReference>
<accession>A0A1V3X6F0</accession>
<dbReference type="InterPro" id="IPR052580">
    <property type="entry name" value="Lipid_Hydrolase"/>
</dbReference>
<dbReference type="EMBL" id="MVBM01000004">
    <property type="protein sequence ID" value="OOK74041.1"/>
    <property type="molecule type" value="Genomic_DNA"/>
</dbReference>
<evidence type="ECO:0000313" key="5">
    <source>
        <dbReference type="Proteomes" id="UP000189229"/>
    </source>
</evidence>
<feature type="short sequence motif" description="GXSXG" evidence="2">
    <location>
        <begin position="42"/>
        <end position="46"/>
    </location>
</feature>
<organism evidence="4 5">
    <name type="scientific">Mycobacterium kansasii</name>
    <dbReference type="NCBI Taxonomy" id="1768"/>
    <lineage>
        <taxon>Bacteria</taxon>
        <taxon>Bacillati</taxon>
        <taxon>Actinomycetota</taxon>
        <taxon>Actinomycetes</taxon>
        <taxon>Mycobacteriales</taxon>
        <taxon>Mycobacteriaceae</taxon>
        <taxon>Mycobacterium</taxon>
    </lineage>
</organism>
<evidence type="ECO:0000259" key="3">
    <source>
        <dbReference type="PROSITE" id="PS51635"/>
    </source>
</evidence>
<sequence>MAPVSTQRVDLVCEGGGVRGIGLVGAVDALGAAGYRFPRVAGTSAGAIVASLVAALQVAGEPLTRLSEIMRSIDYSKFLDRSLIGRVPLIGGVLSLLTSDGVYQGTHLEQLLTGLLADLGVRTFADLRTGDEPEQFAWSLVVTASDLSRRRLVRIPWDLDSYGIDPDDFSVARAVHASSAIPFVFEPVRVAGATWVDGALLSNFPVGLFDRSDGGPEWPTFGIRLSSRPGIPPTHPVHGPVSLGIAAVETLVSNQDNAYIDDPCTVRRTIFVPADEISPIDFDITAEQREALYQRGLQAGQEFLQTWNYQDYIAACGGPPSRWSKRFGRSAQPLCERALSGTAKVGDGRRPAGHRHEQCLTGPGHFGPAAMGPVDVGCA</sequence>
<dbReference type="PANTHER" id="PTHR46394">
    <property type="entry name" value="ANNEXIN"/>
    <property type="match status" value="1"/>
</dbReference>
<dbReference type="InterPro" id="IPR002641">
    <property type="entry name" value="PNPLA_dom"/>
</dbReference>
<proteinExistence type="predicted"/>
<feature type="short sequence motif" description="DGA/G" evidence="2">
    <location>
        <begin position="197"/>
        <end position="199"/>
    </location>
</feature>
<keyword evidence="2" id="KW-0442">Lipid degradation</keyword>
<keyword evidence="2" id="KW-0378">Hydrolase</keyword>
<evidence type="ECO:0000256" key="2">
    <source>
        <dbReference type="PROSITE-ProRule" id="PRU01161"/>
    </source>
</evidence>
<dbReference type="InterPro" id="IPR016035">
    <property type="entry name" value="Acyl_Trfase/lysoPLipase"/>
</dbReference>
<feature type="domain" description="PNPLA" evidence="3">
    <location>
        <begin position="11"/>
        <end position="210"/>
    </location>
</feature>
<dbReference type="AlphaFoldDB" id="A0A1V3X6F0"/>
<dbReference type="CDD" id="cd07207">
    <property type="entry name" value="Pat_ExoU_VipD_like"/>
    <property type="match status" value="1"/>
</dbReference>
<gene>
    <name evidence="4" type="ORF">BZL30_4603</name>
</gene>
<feature type="short sequence motif" description="GXGXXG" evidence="2">
    <location>
        <begin position="15"/>
        <end position="20"/>
    </location>
</feature>
<evidence type="ECO:0000256" key="1">
    <source>
        <dbReference type="ARBA" id="ARBA00023098"/>
    </source>
</evidence>
<dbReference type="Gene3D" id="3.40.1090.10">
    <property type="entry name" value="Cytosolic phospholipase A2 catalytic domain"/>
    <property type="match status" value="2"/>
</dbReference>
<dbReference type="PROSITE" id="PS51635">
    <property type="entry name" value="PNPLA"/>
    <property type="match status" value="1"/>
</dbReference>
<feature type="active site" description="Nucleophile" evidence="2">
    <location>
        <position position="44"/>
    </location>
</feature>
<dbReference type="Pfam" id="PF01734">
    <property type="entry name" value="Patatin"/>
    <property type="match status" value="1"/>
</dbReference>
<dbReference type="Proteomes" id="UP000189229">
    <property type="component" value="Unassembled WGS sequence"/>
</dbReference>
<reference evidence="4 5" key="1">
    <citation type="submission" date="2017-02" db="EMBL/GenBank/DDBJ databases">
        <title>Complete genome sequences of Mycobacterium kansasii strains isolated from rhesus macaques.</title>
        <authorList>
            <person name="Panda A."/>
            <person name="Nagaraj S."/>
            <person name="Zhao X."/>
            <person name="Tettelin H."/>
            <person name="Detolla L.J."/>
        </authorList>
    </citation>
    <scope>NUCLEOTIDE SEQUENCE [LARGE SCALE GENOMIC DNA]</scope>
    <source>
        <strain evidence="4 5">11-3813</strain>
    </source>
</reference>